<dbReference type="Proteomes" id="UP000886857">
    <property type="component" value="Unassembled WGS sequence"/>
</dbReference>
<feature type="binding site" evidence="4">
    <location>
        <position position="23"/>
    </location>
    <ligand>
        <name>NAD(+)</name>
        <dbReference type="ChEBI" id="CHEBI:57540"/>
    </ligand>
</feature>
<dbReference type="EMBL" id="DVOE01000089">
    <property type="protein sequence ID" value="HIU99378.1"/>
    <property type="molecule type" value="Genomic_DNA"/>
</dbReference>
<dbReference type="InterPro" id="IPR026590">
    <property type="entry name" value="Ssirtuin_cat_dom"/>
</dbReference>
<dbReference type="Gene3D" id="3.30.1600.10">
    <property type="entry name" value="SIR2/SIRT2 'Small Domain"/>
    <property type="match status" value="1"/>
</dbReference>
<dbReference type="PROSITE" id="PS50305">
    <property type="entry name" value="SIRTUIN"/>
    <property type="match status" value="1"/>
</dbReference>
<dbReference type="SUPFAM" id="SSF52467">
    <property type="entry name" value="DHS-like NAD/FAD-binding domain"/>
    <property type="match status" value="1"/>
</dbReference>
<dbReference type="InterPro" id="IPR026591">
    <property type="entry name" value="Sirtuin_cat_small_dom_sf"/>
</dbReference>
<comment type="cofactor">
    <cofactor evidence="4">
        <name>Zn(2+)</name>
        <dbReference type="ChEBI" id="CHEBI:29105"/>
    </cofactor>
    <text evidence="4">Binds 1 zinc ion per subunit.</text>
</comment>
<comment type="caution">
    <text evidence="4">Lacks conserved residue(s) required for the propagation of feature annotation.</text>
</comment>
<organism evidence="7 8">
    <name type="scientific">Candidatus Limadaptatus stercoripullorum</name>
    <dbReference type="NCBI Taxonomy" id="2840846"/>
    <lineage>
        <taxon>Bacteria</taxon>
        <taxon>Bacillati</taxon>
        <taxon>Bacillota</taxon>
        <taxon>Clostridia</taxon>
        <taxon>Eubacteriales</taxon>
        <taxon>Candidatus Limadaptatus</taxon>
    </lineage>
</organism>
<feature type="binding site" evidence="4">
    <location>
        <position position="106"/>
    </location>
    <ligand>
        <name>NAD(+)</name>
        <dbReference type="ChEBI" id="CHEBI:57540"/>
    </ligand>
</feature>
<keyword evidence="3 4" id="KW-0520">NAD</keyword>
<feature type="binding site" evidence="4">
    <location>
        <position position="107"/>
    </location>
    <ligand>
        <name>NAD(+)</name>
        <dbReference type="ChEBI" id="CHEBI:57540"/>
    </ligand>
</feature>
<feature type="binding site" evidence="4 5">
    <location>
        <position position="151"/>
    </location>
    <ligand>
        <name>Zn(2+)</name>
        <dbReference type="ChEBI" id="CHEBI:29105"/>
    </ligand>
</feature>
<dbReference type="GO" id="GO:0005737">
    <property type="term" value="C:cytoplasm"/>
    <property type="evidence" value="ECO:0007669"/>
    <property type="project" value="UniProtKB-SubCell"/>
</dbReference>
<dbReference type="Gene3D" id="3.40.50.1220">
    <property type="entry name" value="TPP-binding domain"/>
    <property type="match status" value="1"/>
</dbReference>
<feature type="binding site" evidence="4">
    <location>
        <position position="104"/>
    </location>
    <ligand>
        <name>NAD(+)</name>
        <dbReference type="ChEBI" id="CHEBI:57540"/>
    </ligand>
</feature>
<feature type="binding site" evidence="4">
    <location>
        <position position="232"/>
    </location>
    <ligand>
        <name>NAD(+)</name>
        <dbReference type="ChEBI" id="CHEBI:57540"/>
    </ligand>
</feature>
<dbReference type="GO" id="GO:0017136">
    <property type="term" value="F:histone deacetylase activity, NAD-dependent"/>
    <property type="evidence" value="ECO:0007669"/>
    <property type="project" value="TreeGrafter"/>
</dbReference>
<name>A0A9D1SWQ1_9FIRM</name>
<comment type="function">
    <text evidence="4">NAD-dependent protein deacetylase which modulates the activities of several enzymes which are inactive in their acetylated form.</text>
</comment>
<comment type="subcellular location">
    <subcellularLocation>
        <location evidence="4">Cytoplasm</location>
    </subcellularLocation>
</comment>
<feature type="binding site" evidence="4 5">
    <location>
        <position position="130"/>
    </location>
    <ligand>
        <name>Zn(2+)</name>
        <dbReference type="ChEBI" id="CHEBI:29105"/>
    </ligand>
</feature>
<reference evidence="7" key="2">
    <citation type="journal article" date="2021" name="PeerJ">
        <title>Extensive microbial diversity within the chicken gut microbiome revealed by metagenomics and culture.</title>
        <authorList>
            <person name="Gilroy R."/>
            <person name="Ravi A."/>
            <person name="Getino M."/>
            <person name="Pursley I."/>
            <person name="Horton D.L."/>
            <person name="Alikhan N.F."/>
            <person name="Baker D."/>
            <person name="Gharbi K."/>
            <person name="Hall N."/>
            <person name="Watson M."/>
            <person name="Adriaenssens E.M."/>
            <person name="Foster-Nyarko E."/>
            <person name="Jarju S."/>
            <person name="Secka A."/>
            <person name="Antonio M."/>
            <person name="Oren A."/>
            <person name="Chaudhuri R.R."/>
            <person name="La Ragione R."/>
            <person name="Hildebrand F."/>
            <person name="Pallen M.J."/>
        </authorList>
    </citation>
    <scope>NUCLEOTIDE SEQUENCE</scope>
    <source>
        <strain evidence="7">10406</strain>
    </source>
</reference>
<feature type="binding site" evidence="4">
    <location>
        <position position="233"/>
    </location>
    <ligand>
        <name>NAD(+)</name>
        <dbReference type="ChEBI" id="CHEBI:57540"/>
    </ligand>
</feature>
<evidence type="ECO:0000256" key="5">
    <source>
        <dbReference type="PROSITE-ProRule" id="PRU00236"/>
    </source>
</evidence>
<keyword evidence="1 4" id="KW-0963">Cytoplasm</keyword>
<proteinExistence type="inferred from homology"/>
<evidence type="ECO:0000256" key="2">
    <source>
        <dbReference type="ARBA" id="ARBA00022679"/>
    </source>
</evidence>
<feature type="binding site" evidence="4">
    <location>
        <position position="107"/>
    </location>
    <ligand>
        <name>nicotinamide</name>
        <dbReference type="ChEBI" id="CHEBI:17154"/>
    </ligand>
</feature>
<dbReference type="NCBIfam" id="NF001752">
    <property type="entry name" value="PRK00481.1-1"/>
    <property type="match status" value="1"/>
</dbReference>
<feature type="binding site" evidence="4">
    <location>
        <position position="215"/>
    </location>
    <ligand>
        <name>NAD(+)</name>
        <dbReference type="ChEBI" id="CHEBI:57540"/>
    </ligand>
</feature>
<protein>
    <recommendedName>
        <fullName evidence="4">NAD-dependent protein deacetylase</fullName>
        <ecNumber evidence="4">2.3.1.286</ecNumber>
    </recommendedName>
    <alternativeName>
        <fullName evidence="4">Regulatory protein SIR2 homolog</fullName>
    </alternativeName>
</protein>
<dbReference type="HAMAP" id="MF_01968">
    <property type="entry name" value="Sirtuin_ClassU"/>
    <property type="match status" value="1"/>
</dbReference>
<feature type="binding site" evidence="4">
    <location>
        <position position="193"/>
    </location>
    <ligand>
        <name>NAD(+)</name>
        <dbReference type="ChEBI" id="CHEBI:57540"/>
    </ligand>
</feature>
<dbReference type="AlphaFoldDB" id="A0A9D1SWQ1"/>
<evidence type="ECO:0000313" key="8">
    <source>
        <dbReference type="Proteomes" id="UP000886857"/>
    </source>
</evidence>
<dbReference type="Pfam" id="PF02146">
    <property type="entry name" value="SIR2"/>
    <property type="match status" value="1"/>
</dbReference>
<dbReference type="GO" id="GO:0070403">
    <property type="term" value="F:NAD+ binding"/>
    <property type="evidence" value="ECO:0007669"/>
    <property type="project" value="UniProtKB-UniRule"/>
</dbReference>
<comment type="catalytic activity">
    <reaction evidence="4">
        <text>N(6)-acetyl-L-lysyl-[protein] + NAD(+) + H2O = 2''-O-acetyl-ADP-D-ribose + nicotinamide + L-lysyl-[protein]</text>
        <dbReference type="Rhea" id="RHEA:43636"/>
        <dbReference type="Rhea" id="RHEA-COMP:9752"/>
        <dbReference type="Rhea" id="RHEA-COMP:10731"/>
        <dbReference type="ChEBI" id="CHEBI:15377"/>
        <dbReference type="ChEBI" id="CHEBI:17154"/>
        <dbReference type="ChEBI" id="CHEBI:29969"/>
        <dbReference type="ChEBI" id="CHEBI:57540"/>
        <dbReference type="ChEBI" id="CHEBI:61930"/>
        <dbReference type="ChEBI" id="CHEBI:83767"/>
        <dbReference type="EC" id="2.3.1.286"/>
    </reaction>
</comment>
<feature type="binding site" evidence="4 5">
    <location>
        <position position="154"/>
    </location>
    <ligand>
        <name>Zn(2+)</name>
        <dbReference type="ChEBI" id="CHEBI:29105"/>
    </ligand>
</feature>
<gene>
    <name evidence="4" type="primary">cobB</name>
    <name evidence="7" type="ORF">IAC73_06015</name>
</gene>
<dbReference type="EC" id="2.3.1.286" evidence="4"/>
<dbReference type="InterPro" id="IPR029035">
    <property type="entry name" value="DHS-like_NAD/FAD-binding_dom"/>
</dbReference>
<feature type="binding site" evidence="4">
    <location>
        <position position="34"/>
    </location>
    <ligand>
        <name>NAD(+)</name>
        <dbReference type="ChEBI" id="CHEBI:57540"/>
    </ligand>
</feature>
<comment type="similarity">
    <text evidence="4">Belongs to the sirtuin family. Class U subfamily.</text>
</comment>
<keyword evidence="2 4" id="KW-0808">Transferase</keyword>
<keyword evidence="4 5" id="KW-0479">Metal-binding</keyword>
<keyword evidence="4 5" id="KW-0862">Zinc</keyword>
<dbReference type="GO" id="GO:0008270">
    <property type="term" value="F:zinc ion binding"/>
    <property type="evidence" value="ECO:0007669"/>
    <property type="project" value="UniProtKB-UniRule"/>
</dbReference>
<accession>A0A9D1SWQ1</accession>
<feature type="binding site" evidence="4">
    <location>
        <position position="192"/>
    </location>
    <ligand>
        <name>NAD(+)</name>
        <dbReference type="ChEBI" id="CHEBI:57540"/>
    </ligand>
</feature>
<feature type="binding site" evidence="4">
    <location>
        <position position="122"/>
    </location>
    <ligand>
        <name>NAD(+)</name>
        <dbReference type="ChEBI" id="CHEBI:57540"/>
    </ligand>
</feature>
<evidence type="ECO:0000256" key="1">
    <source>
        <dbReference type="ARBA" id="ARBA00022490"/>
    </source>
</evidence>
<reference evidence="7" key="1">
    <citation type="submission" date="2020-10" db="EMBL/GenBank/DDBJ databases">
        <authorList>
            <person name="Gilroy R."/>
        </authorList>
    </citation>
    <scope>NUCLEOTIDE SEQUENCE</scope>
    <source>
        <strain evidence="7">10406</strain>
    </source>
</reference>
<feature type="binding site" evidence="4">
    <location>
        <position position="34"/>
    </location>
    <ligand>
        <name>nicotinamide</name>
        <dbReference type="ChEBI" id="CHEBI:17154"/>
    </ligand>
</feature>
<dbReference type="PANTHER" id="PTHR11085">
    <property type="entry name" value="NAD-DEPENDENT PROTEIN DEACYLASE SIRTUIN-5, MITOCHONDRIAL-RELATED"/>
    <property type="match status" value="1"/>
</dbReference>
<feature type="binding site" evidence="4 5">
    <location>
        <position position="133"/>
    </location>
    <ligand>
        <name>Zn(2+)</name>
        <dbReference type="ChEBI" id="CHEBI:29105"/>
    </ligand>
</feature>
<feature type="binding site" evidence="4">
    <location>
        <position position="35"/>
    </location>
    <ligand>
        <name>NAD(+)</name>
        <dbReference type="ChEBI" id="CHEBI:57540"/>
    </ligand>
</feature>
<feature type="domain" description="Deacetylase sirtuin-type" evidence="6">
    <location>
        <begin position="1"/>
        <end position="246"/>
    </location>
</feature>
<dbReference type="PANTHER" id="PTHR11085:SF4">
    <property type="entry name" value="NAD-DEPENDENT PROTEIN DEACYLASE"/>
    <property type="match status" value="1"/>
</dbReference>
<sequence>MRDICELYDILANSERTVAFTGAGFSVPSGIPDFRSAGGIYDGGDFMGHSPEYMLSHDCLESHPEEFYEFYRRNMICEDARPNAAHMLLAALEADGRLRSVVTQNIDGLHGDAGSKRVWELHGSVRRNYCINCGARYGLDAVTGTEGVPRCAGCGGMIRPDVVLYGEGLDTFTVEGAEADIAEADTLLVAGTSLTVYPAASLVYMFEGENLVLLNKSATGGDGIATLVLHEDIGEAAEELMRLFGY</sequence>
<comment type="caution">
    <text evidence="7">The sequence shown here is derived from an EMBL/GenBank/DDBJ whole genome shotgun (WGS) entry which is preliminary data.</text>
</comment>
<feature type="active site" description="Proton acceptor" evidence="4 5">
    <location>
        <position position="122"/>
    </location>
</feature>
<dbReference type="InterPro" id="IPR003000">
    <property type="entry name" value="Sirtuin"/>
</dbReference>
<evidence type="ECO:0000256" key="3">
    <source>
        <dbReference type="ARBA" id="ARBA00023027"/>
    </source>
</evidence>
<dbReference type="InterPro" id="IPR028628">
    <property type="entry name" value="Sirtuin_class_U"/>
</dbReference>
<feature type="binding site" evidence="4">
    <location>
        <position position="106"/>
    </location>
    <ligand>
        <name>nicotinamide</name>
        <dbReference type="ChEBI" id="CHEBI:17154"/>
    </ligand>
</feature>
<evidence type="ECO:0000259" key="6">
    <source>
        <dbReference type="PROSITE" id="PS50305"/>
    </source>
</evidence>
<dbReference type="InterPro" id="IPR050134">
    <property type="entry name" value="NAD-dep_sirtuin_deacylases"/>
</dbReference>
<evidence type="ECO:0000256" key="4">
    <source>
        <dbReference type="HAMAP-Rule" id="MF_01968"/>
    </source>
</evidence>
<evidence type="ECO:0000313" key="7">
    <source>
        <dbReference type="EMBL" id="HIU99378.1"/>
    </source>
</evidence>